<name>A0ABN1YFI8_9ACTN</name>
<gene>
    <name evidence="6" type="ORF">GCM10009639_58550</name>
</gene>
<keyword evidence="3 5" id="KW-1133">Transmembrane helix</keyword>
<dbReference type="Proteomes" id="UP001499863">
    <property type="component" value="Unassembled WGS sequence"/>
</dbReference>
<keyword evidence="4 5" id="KW-0472">Membrane</keyword>
<evidence type="ECO:0000256" key="2">
    <source>
        <dbReference type="ARBA" id="ARBA00022692"/>
    </source>
</evidence>
<evidence type="ECO:0000256" key="1">
    <source>
        <dbReference type="ARBA" id="ARBA00004141"/>
    </source>
</evidence>
<dbReference type="RefSeq" id="WP_344342854.1">
    <property type="nucleotide sequence ID" value="NZ_BAAAKJ010000344.1"/>
</dbReference>
<reference evidence="6 7" key="1">
    <citation type="journal article" date="2019" name="Int. J. Syst. Evol. Microbiol.">
        <title>The Global Catalogue of Microorganisms (GCM) 10K type strain sequencing project: providing services to taxonomists for standard genome sequencing and annotation.</title>
        <authorList>
            <consortium name="The Broad Institute Genomics Platform"/>
            <consortium name="The Broad Institute Genome Sequencing Center for Infectious Disease"/>
            <person name="Wu L."/>
            <person name="Ma J."/>
        </authorList>
    </citation>
    <scope>NUCLEOTIDE SEQUENCE [LARGE SCALE GENOMIC DNA]</scope>
    <source>
        <strain evidence="6 7">JCM 12393</strain>
    </source>
</reference>
<keyword evidence="7" id="KW-1185">Reference proteome</keyword>
<evidence type="ECO:0000313" key="7">
    <source>
        <dbReference type="Proteomes" id="UP001499863"/>
    </source>
</evidence>
<feature type="transmembrane region" description="Helical" evidence="5">
    <location>
        <begin position="101"/>
        <end position="119"/>
    </location>
</feature>
<dbReference type="Pfam" id="PF13564">
    <property type="entry name" value="DoxX_2"/>
    <property type="match status" value="1"/>
</dbReference>
<dbReference type="InterPro" id="IPR032808">
    <property type="entry name" value="DoxX"/>
</dbReference>
<evidence type="ECO:0000256" key="4">
    <source>
        <dbReference type="ARBA" id="ARBA00023136"/>
    </source>
</evidence>
<proteinExistence type="predicted"/>
<evidence type="ECO:0000313" key="6">
    <source>
        <dbReference type="EMBL" id="GAA1408638.1"/>
    </source>
</evidence>
<keyword evidence="2 5" id="KW-0812">Transmembrane</keyword>
<feature type="transmembrane region" description="Helical" evidence="5">
    <location>
        <begin position="69"/>
        <end position="89"/>
    </location>
</feature>
<comment type="subcellular location">
    <subcellularLocation>
        <location evidence="1">Membrane</location>
        <topology evidence="1">Multi-pass membrane protein</topology>
    </subcellularLocation>
</comment>
<sequence length="124" mass="12678">MNVFLWVLAGLLAALFVAAGTPKLLQPKEKVIEATGTWAVNYPPAAIKAIGLLEILGGIGLVLPAVVDIAPGLVPVAATGLALIMAGAAFVHGRRGEAKSVVVNVLLLVLAAVVAWGRFGPYAF</sequence>
<evidence type="ECO:0000256" key="3">
    <source>
        <dbReference type="ARBA" id="ARBA00022989"/>
    </source>
</evidence>
<organism evidence="6 7">
    <name type="scientific">Kitasatospora putterlickiae</name>
    <dbReference type="NCBI Taxonomy" id="221725"/>
    <lineage>
        <taxon>Bacteria</taxon>
        <taxon>Bacillati</taxon>
        <taxon>Actinomycetota</taxon>
        <taxon>Actinomycetes</taxon>
        <taxon>Kitasatosporales</taxon>
        <taxon>Streptomycetaceae</taxon>
        <taxon>Kitasatospora</taxon>
    </lineage>
</organism>
<accession>A0ABN1YFI8</accession>
<evidence type="ECO:0000256" key="5">
    <source>
        <dbReference type="SAM" id="Phobius"/>
    </source>
</evidence>
<protein>
    <submittedName>
        <fullName evidence="6">DoxX family protein</fullName>
    </submittedName>
</protein>
<dbReference type="EMBL" id="BAAAKJ010000344">
    <property type="protein sequence ID" value="GAA1408638.1"/>
    <property type="molecule type" value="Genomic_DNA"/>
</dbReference>
<comment type="caution">
    <text evidence="6">The sequence shown here is derived from an EMBL/GenBank/DDBJ whole genome shotgun (WGS) entry which is preliminary data.</text>
</comment>